<gene>
    <name evidence="1" type="ORF">SDC9_117842</name>
</gene>
<protein>
    <submittedName>
        <fullName evidence="1">Uncharacterized protein</fullName>
    </submittedName>
</protein>
<organism evidence="1">
    <name type="scientific">bioreactor metagenome</name>
    <dbReference type="NCBI Taxonomy" id="1076179"/>
    <lineage>
        <taxon>unclassified sequences</taxon>
        <taxon>metagenomes</taxon>
        <taxon>ecological metagenomes</taxon>
    </lineage>
</organism>
<name>A0A645C1S1_9ZZZZ</name>
<sequence length="149" mass="16146">MQEADHLIGRAVGDRIAGPLIALHQPDCLVGGHIAGKEIDLGTRHHHFAQAAVPRVEDVVDDASLLVAEHVRVGHHRTQVVLGDGLSARLGVTAEYAHHDVRALVDQPDQGGRGLRDRADHRREREGVFLGALHGQPLGGELAQHDRQE</sequence>
<dbReference type="AlphaFoldDB" id="A0A645C1S1"/>
<evidence type="ECO:0000313" key="1">
    <source>
        <dbReference type="EMBL" id="MPM70881.1"/>
    </source>
</evidence>
<comment type="caution">
    <text evidence="1">The sequence shown here is derived from an EMBL/GenBank/DDBJ whole genome shotgun (WGS) entry which is preliminary data.</text>
</comment>
<dbReference type="EMBL" id="VSSQ01023758">
    <property type="protein sequence ID" value="MPM70881.1"/>
    <property type="molecule type" value="Genomic_DNA"/>
</dbReference>
<reference evidence="1" key="1">
    <citation type="submission" date="2019-08" db="EMBL/GenBank/DDBJ databases">
        <authorList>
            <person name="Kucharzyk K."/>
            <person name="Murdoch R.W."/>
            <person name="Higgins S."/>
            <person name="Loffler F."/>
        </authorList>
    </citation>
    <scope>NUCLEOTIDE SEQUENCE</scope>
</reference>
<accession>A0A645C1S1</accession>
<proteinExistence type="predicted"/>